<dbReference type="AlphaFoldDB" id="A0A4Q2J4N9"/>
<proteinExistence type="predicted"/>
<accession>A0A4Q2J4N9</accession>
<evidence type="ECO:0000313" key="3">
    <source>
        <dbReference type="Proteomes" id="UP000292881"/>
    </source>
</evidence>
<dbReference type="Proteomes" id="UP000292881">
    <property type="component" value="Unassembled WGS sequence"/>
</dbReference>
<gene>
    <name evidence="2" type="ORF">ESO86_18000</name>
</gene>
<dbReference type="OrthoDB" id="3697068at2"/>
<dbReference type="InterPro" id="IPR036388">
    <property type="entry name" value="WH-like_DNA-bd_sf"/>
</dbReference>
<evidence type="ECO:0008006" key="4">
    <source>
        <dbReference type="Google" id="ProtNLM"/>
    </source>
</evidence>
<feature type="region of interest" description="Disordered" evidence="1">
    <location>
        <begin position="1"/>
        <end position="30"/>
    </location>
</feature>
<feature type="region of interest" description="Disordered" evidence="1">
    <location>
        <begin position="152"/>
        <end position="176"/>
    </location>
</feature>
<evidence type="ECO:0000256" key="1">
    <source>
        <dbReference type="SAM" id="MobiDB-lite"/>
    </source>
</evidence>
<comment type="caution">
    <text evidence="2">The sequence shown here is derived from an EMBL/GenBank/DDBJ whole genome shotgun (WGS) entry which is preliminary data.</text>
</comment>
<dbReference type="RefSeq" id="WP_129236055.1">
    <property type="nucleotide sequence ID" value="NZ_SDPL01000736.1"/>
</dbReference>
<evidence type="ECO:0000313" key="2">
    <source>
        <dbReference type="EMBL" id="RXZ39435.1"/>
    </source>
</evidence>
<dbReference type="InterPro" id="IPR036390">
    <property type="entry name" value="WH_DNA-bd_sf"/>
</dbReference>
<organism evidence="2 3">
    <name type="scientific">Agromyces binzhouensis</name>
    <dbReference type="NCBI Taxonomy" id="1817495"/>
    <lineage>
        <taxon>Bacteria</taxon>
        <taxon>Bacillati</taxon>
        <taxon>Actinomycetota</taxon>
        <taxon>Actinomycetes</taxon>
        <taxon>Micrococcales</taxon>
        <taxon>Microbacteriaceae</taxon>
        <taxon>Agromyces</taxon>
    </lineage>
</organism>
<name>A0A4Q2J4N9_9MICO</name>
<protein>
    <recommendedName>
        <fullName evidence="4">MarR family transcriptional regulator</fullName>
    </recommendedName>
</protein>
<dbReference type="SUPFAM" id="SSF46785">
    <property type="entry name" value="Winged helix' DNA-binding domain"/>
    <property type="match status" value="1"/>
</dbReference>
<dbReference type="Gene3D" id="1.10.10.10">
    <property type="entry name" value="Winged helix-like DNA-binding domain superfamily/Winged helix DNA-binding domain"/>
    <property type="match status" value="1"/>
</dbReference>
<keyword evidence="3" id="KW-1185">Reference proteome</keyword>
<sequence>MDTHDRYEDHDHHDRPGEADGAHDAHEPPAGGVRPLGFWLKVVERRIAAEVDAALADEGVSLRDWRRLNLVAGEVRDERLAERLAARPHKLDDLVERGWIVGEPGDWTLTDTGRDVLDALTERVRAVRDRVRSSVTEEEYATMTASLEAIARELGWDESTPEPRRRRGGPGSRRGF</sequence>
<feature type="non-terminal residue" evidence="2">
    <location>
        <position position="176"/>
    </location>
</feature>
<dbReference type="EMBL" id="SDPL01000736">
    <property type="protein sequence ID" value="RXZ39435.1"/>
    <property type="molecule type" value="Genomic_DNA"/>
</dbReference>
<feature type="compositionally biased region" description="Basic and acidic residues" evidence="1">
    <location>
        <begin position="1"/>
        <end position="27"/>
    </location>
</feature>
<reference evidence="2 3" key="1">
    <citation type="submission" date="2019-01" db="EMBL/GenBank/DDBJ databases">
        <authorList>
            <person name="Li J."/>
        </authorList>
    </citation>
    <scope>NUCLEOTIDE SEQUENCE [LARGE SCALE GENOMIC DNA]</scope>
    <source>
        <strain evidence="2 3">CGMCC 4.7180</strain>
    </source>
</reference>